<proteinExistence type="predicted"/>
<dbReference type="AlphaFoldDB" id="X1E5P9"/>
<organism evidence="1">
    <name type="scientific">marine sediment metagenome</name>
    <dbReference type="NCBI Taxonomy" id="412755"/>
    <lineage>
        <taxon>unclassified sequences</taxon>
        <taxon>metagenomes</taxon>
        <taxon>ecological metagenomes</taxon>
    </lineage>
</organism>
<name>X1E5P9_9ZZZZ</name>
<feature type="non-terminal residue" evidence="1">
    <location>
        <position position="54"/>
    </location>
</feature>
<reference evidence="1" key="1">
    <citation type="journal article" date="2014" name="Front. Microbiol.">
        <title>High frequency of phylogenetically diverse reductive dehalogenase-homologous genes in deep subseafloor sedimentary metagenomes.</title>
        <authorList>
            <person name="Kawai M."/>
            <person name="Futagami T."/>
            <person name="Toyoda A."/>
            <person name="Takaki Y."/>
            <person name="Nishi S."/>
            <person name="Hori S."/>
            <person name="Arai W."/>
            <person name="Tsubouchi T."/>
            <person name="Morono Y."/>
            <person name="Uchiyama I."/>
            <person name="Ito T."/>
            <person name="Fujiyama A."/>
            <person name="Inagaki F."/>
            <person name="Takami H."/>
        </authorList>
    </citation>
    <scope>NUCLEOTIDE SEQUENCE</scope>
    <source>
        <strain evidence="1">Expedition CK06-06</strain>
    </source>
</reference>
<sequence>MKIKVVVPVTTKEFEIETREEVKSLGFDISKIDVEGIKYGTASIESRYDELLCT</sequence>
<evidence type="ECO:0000313" key="1">
    <source>
        <dbReference type="EMBL" id="GAH03958.1"/>
    </source>
</evidence>
<dbReference type="EMBL" id="BART01020450">
    <property type="protein sequence ID" value="GAH03958.1"/>
    <property type="molecule type" value="Genomic_DNA"/>
</dbReference>
<accession>X1E5P9</accession>
<comment type="caution">
    <text evidence="1">The sequence shown here is derived from an EMBL/GenBank/DDBJ whole genome shotgun (WGS) entry which is preliminary data.</text>
</comment>
<protein>
    <submittedName>
        <fullName evidence="1">Uncharacterized protein</fullName>
    </submittedName>
</protein>
<gene>
    <name evidence="1" type="ORF">S01H4_37991</name>
</gene>